<name>A0ABD0SPI6_LOXSC</name>
<sequence>MEKPESNWKKSGNWKNRYAKVYGAQRVAINRRQQIEDQRRESRRISFMTNDNNTPYTDLLMRVRANRRDSSSTTSPSPRYLTSLLSQQSDSYGTYTGTGSMLSNDLGGHETLLLDMVRAASREFQEAQDQTLDLPRDDVSDDLSTEACVHGMSMRMTERSVSRSRVSRMSTRRDMDIPSILAFTTTTTAPVQLEIPAFKMANEPQREEIPRWSIRRAVCPVCSQKWRDKSSISNIKYSGLKRNSSSELPSVIAPARLRSAITMGYVPRPVIAAIDREAGVQHGGFRNTSATWLLTRARRFRAPKPLMPPPEATQPPAAAAPLAQRDLDLRVTRFLQDIELQQAAC</sequence>
<comment type="caution">
    <text evidence="1">The sequence shown here is derived from an EMBL/GenBank/DDBJ whole genome shotgun (WGS) entry which is preliminary data.</text>
</comment>
<organism evidence="1 2">
    <name type="scientific">Loxostege sticticalis</name>
    <name type="common">Beet webworm moth</name>
    <dbReference type="NCBI Taxonomy" id="481309"/>
    <lineage>
        <taxon>Eukaryota</taxon>
        <taxon>Metazoa</taxon>
        <taxon>Ecdysozoa</taxon>
        <taxon>Arthropoda</taxon>
        <taxon>Hexapoda</taxon>
        <taxon>Insecta</taxon>
        <taxon>Pterygota</taxon>
        <taxon>Neoptera</taxon>
        <taxon>Endopterygota</taxon>
        <taxon>Lepidoptera</taxon>
        <taxon>Glossata</taxon>
        <taxon>Ditrysia</taxon>
        <taxon>Pyraloidea</taxon>
        <taxon>Crambidae</taxon>
        <taxon>Pyraustinae</taxon>
        <taxon>Loxostege</taxon>
    </lineage>
</organism>
<protein>
    <submittedName>
        <fullName evidence="1">Uncharacterized protein</fullName>
    </submittedName>
</protein>
<proteinExistence type="predicted"/>
<dbReference type="Proteomes" id="UP001549921">
    <property type="component" value="Unassembled WGS sequence"/>
</dbReference>
<evidence type="ECO:0000313" key="1">
    <source>
        <dbReference type="EMBL" id="KAL0821749.1"/>
    </source>
</evidence>
<reference evidence="1 2" key="1">
    <citation type="submission" date="2024-06" db="EMBL/GenBank/DDBJ databases">
        <title>A chromosome-level genome assembly of beet webworm, Loxostege sticticalis.</title>
        <authorList>
            <person name="Zhang Y."/>
        </authorList>
    </citation>
    <scope>NUCLEOTIDE SEQUENCE [LARGE SCALE GENOMIC DNA]</scope>
    <source>
        <strain evidence="1">AQ028</strain>
        <tissue evidence="1">Male pupae</tissue>
    </source>
</reference>
<accession>A0ABD0SPI6</accession>
<evidence type="ECO:0000313" key="2">
    <source>
        <dbReference type="Proteomes" id="UP001549921"/>
    </source>
</evidence>
<dbReference type="AlphaFoldDB" id="A0ABD0SPI6"/>
<gene>
    <name evidence="1" type="ORF">ABMA28_005171</name>
</gene>
<dbReference type="EMBL" id="JBEDNZ010000017">
    <property type="protein sequence ID" value="KAL0821749.1"/>
    <property type="molecule type" value="Genomic_DNA"/>
</dbReference>